<reference evidence="1 2" key="1">
    <citation type="journal article" date="2013" name="Genome Announc.">
        <title>Draft Genome Sequence of Cyclobacterium qasimii Strain M12-11BT, Isolated from Arctic Marine Sediment.</title>
        <authorList>
            <person name="Shivaji S."/>
            <person name="Ara S."/>
            <person name="Singh A."/>
            <person name="Kumar Pinnaka A."/>
        </authorList>
    </citation>
    <scope>NUCLEOTIDE SEQUENCE [LARGE SCALE GENOMIC DNA]</scope>
    <source>
        <strain evidence="1 2">M12-11B</strain>
    </source>
</reference>
<protein>
    <submittedName>
        <fullName evidence="1">Uncharacterized protein</fullName>
    </submittedName>
</protein>
<proteinExistence type="predicted"/>
<accession>S7WT47</accession>
<dbReference type="AlphaFoldDB" id="S7WT47"/>
<dbReference type="EMBL" id="ATNM01000052">
    <property type="protein sequence ID" value="EPR69934.1"/>
    <property type="molecule type" value="Genomic_DNA"/>
</dbReference>
<evidence type="ECO:0000313" key="1">
    <source>
        <dbReference type="EMBL" id="EPR69934.1"/>
    </source>
</evidence>
<dbReference type="STRING" id="641524.ADICYQ_1130"/>
<evidence type="ECO:0000313" key="2">
    <source>
        <dbReference type="Proteomes" id="UP000014974"/>
    </source>
</evidence>
<name>S7WT47_9BACT</name>
<dbReference type="Proteomes" id="UP000014974">
    <property type="component" value="Unassembled WGS sequence"/>
</dbReference>
<organism evidence="1 2">
    <name type="scientific">Cyclobacterium qasimii M12-11B</name>
    <dbReference type="NCBI Taxonomy" id="641524"/>
    <lineage>
        <taxon>Bacteria</taxon>
        <taxon>Pseudomonadati</taxon>
        <taxon>Bacteroidota</taxon>
        <taxon>Cytophagia</taxon>
        <taxon>Cytophagales</taxon>
        <taxon>Cyclobacteriaceae</taxon>
        <taxon>Cyclobacterium</taxon>
    </lineage>
</organism>
<gene>
    <name evidence="1" type="ORF">ADICYQ_1130</name>
</gene>
<comment type="caution">
    <text evidence="1">The sequence shown here is derived from an EMBL/GenBank/DDBJ whole genome shotgun (WGS) entry which is preliminary data.</text>
</comment>
<sequence>MQVSLLIIKKEVSRHDNLAFWANHYRALIIQVNQRGD</sequence>